<sequence length="554" mass="57650">MLIRTNDSVISRLEVGILEESINFSPLLTMTQPNTIELAKQGDTDAINTLVNEWLNSPSIKTKTTLKQDCLQIMLESAKVPEQQSLVPLIRDALMNLNIQSITKVKIYGRETGEDFPDWQQEFELEVKLNSSLSLPQTDGKLSVQKPSFFNSLFGAIAGTAGAVGGAAAQAGQAVAGAAVGIGGAITETAGTVGGAVVGAAEGIGGTIAGTAGAVGGAAVQAGQVVAGAAVGIGGAIGGAALQATQIVGQALAIVGNNPQLQTAVKSLNKDWLNPLIQQVDLVKAEAIVRDLQQKYPNEQPAEIAHHLMLGKAVEAGGTGLVSSVVPGQAALMFAVDWAATAALSAELVYQIAAAYGLDLQNSERKGEVVAIFGLGLGGKTAIKAGLGLLRNLPVAGAVIGASSNAVMIYALGYAACKFYEAKQNPLTLEATLIDAQAESEKYLEAAISQEKIMDQILVHVVLAGNPDKSWEDILPELQAANLSPASIEEIATHIKSPPSLERLLEQINSDFAVPLLAQCEKIANLDGVITPEESNVIEAINQKLNYLLFSDIK</sequence>
<name>K9WZX9_9NOST</name>
<reference evidence="1 2" key="1">
    <citation type="submission" date="2012-06" db="EMBL/GenBank/DDBJ databases">
        <title>Finished chromosome of genome of Cylindrospermum stagnale PCC 7417.</title>
        <authorList>
            <consortium name="US DOE Joint Genome Institute"/>
            <person name="Gugger M."/>
            <person name="Coursin T."/>
            <person name="Rippka R."/>
            <person name="Tandeau De Marsac N."/>
            <person name="Huntemann M."/>
            <person name="Wei C.-L."/>
            <person name="Han J."/>
            <person name="Detter J.C."/>
            <person name="Han C."/>
            <person name="Tapia R."/>
            <person name="Chen A."/>
            <person name="Kyrpides N."/>
            <person name="Mavromatis K."/>
            <person name="Markowitz V."/>
            <person name="Szeto E."/>
            <person name="Ivanova N."/>
            <person name="Pagani I."/>
            <person name="Pati A."/>
            <person name="Goodwin L."/>
            <person name="Nordberg H.P."/>
            <person name="Cantor M.N."/>
            <person name="Hua S.X."/>
            <person name="Woyke T."/>
            <person name="Kerfeld C.A."/>
        </authorList>
    </citation>
    <scope>NUCLEOTIDE SEQUENCE [LARGE SCALE GENOMIC DNA]</scope>
    <source>
        <strain evidence="1 2">PCC 7417</strain>
    </source>
</reference>
<dbReference type="STRING" id="56107.Cylst_3193"/>
<dbReference type="KEGG" id="csg:Cylst_3193"/>
<protein>
    <submittedName>
        <fullName evidence="1">Uncharacterized protein</fullName>
    </submittedName>
</protein>
<evidence type="ECO:0000313" key="1">
    <source>
        <dbReference type="EMBL" id="AFZ25356.1"/>
    </source>
</evidence>
<gene>
    <name evidence="1" type="ORF">Cylst_3193</name>
</gene>
<accession>K9WZX9</accession>
<dbReference type="EMBL" id="CP003642">
    <property type="protein sequence ID" value="AFZ25356.1"/>
    <property type="molecule type" value="Genomic_DNA"/>
</dbReference>
<proteinExistence type="predicted"/>
<dbReference type="AlphaFoldDB" id="K9WZX9"/>
<dbReference type="RefSeq" id="WP_015208608.1">
    <property type="nucleotide sequence ID" value="NC_019757.1"/>
</dbReference>
<dbReference type="Proteomes" id="UP000010475">
    <property type="component" value="Chromosome"/>
</dbReference>
<keyword evidence="2" id="KW-1185">Reference proteome</keyword>
<evidence type="ECO:0000313" key="2">
    <source>
        <dbReference type="Proteomes" id="UP000010475"/>
    </source>
</evidence>
<dbReference type="eggNOG" id="COG3597">
    <property type="taxonomic scope" value="Bacteria"/>
</dbReference>
<organism evidence="1 2">
    <name type="scientific">Cylindrospermum stagnale PCC 7417</name>
    <dbReference type="NCBI Taxonomy" id="56107"/>
    <lineage>
        <taxon>Bacteria</taxon>
        <taxon>Bacillati</taxon>
        <taxon>Cyanobacteriota</taxon>
        <taxon>Cyanophyceae</taxon>
        <taxon>Nostocales</taxon>
        <taxon>Nostocaceae</taxon>
        <taxon>Cylindrospermum</taxon>
    </lineage>
</organism>
<dbReference type="PATRIC" id="fig|56107.3.peg.3496"/>
<dbReference type="HOGENOM" id="CLU_042398_0_0_3"/>